<name>A0A5K7YU66_9BACT</name>
<evidence type="ECO:0000313" key="3">
    <source>
        <dbReference type="EMBL" id="BBO71955.1"/>
    </source>
</evidence>
<keyword evidence="2" id="KW-0560">Oxidoreductase</keyword>
<dbReference type="InterPro" id="IPR002347">
    <property type="entry name" value="SDR_fam"/>
</dbReference>
<dbReference type="PANTHER" id="PTHR42901:SF1">
    <property type="entry name" value="ALCOHOL DEHYDROGENASE"/>
    <property type="match status" value="1"/>
</dbReference>
<dbReference type="SUPFAM" id="SSF51735">
    <property type="entry name" value="NAD(P)-binding Rossmann-fold domains"/>
    <property type="match status" value="1"/>
</dbReference>
<dbReference type="GO" id="GO:0016491">
    <property type="term" value="F:oxidoreductase activity"/>
    <property type="evidence" value="ECO:0007669"/>
    <property type="project" value="UniProtKB-KW"/>
</dbReference>
<dbReference type="PANTHER" id="PTHR42901">
    <property type="entry name" value="ALCOHOL DEHYDROGENASE"/>
    <property type="match status" value="1"/>
</dbReference>
<dbReference type="EMBL" id="AP021874">
    <property type="protein sequence ID" value="BBO71955.1"/>
    <property type="molecule type" value="Genomic_DNA"/>
</dbReference>
<evidence type="ECO:0000256" key="1">
    <source>
        <dbReference type="ARBA" id="ARBA00006484"/>
    </source>
</evidence>
<organism evidence="3 4">
    <name type="scientific">Desulfosarcina alkanivorans</name>
    <dbReference type="NCBI Taxonomy" id="571177"/>
    <lineage>
        <taxon>Bacteria</taxon>
        <taxon>Pseudomonadati</taxon>
        <taxon>Thermodesulfobacteriota</taxon>
        <taxon>Desulfobacteria</taxon>
        <taxon>Desulfobacterales</taxon>
        <taxon>Desulfosarcinaceae</taxon>
        <taxon>Desulfosarcina</taxon>
    </lineage>
</organism>
<dbReference type="KEGG" id="dalk:DSCA_58850"/>
<proteinExistence type="inferred from homology"/>
<dbReference type="Gene3D" id="3.40.50.720">
    <property type="entry name" value="NAD(P)-binding Rossmann-like Domain"/>
    <property type="match status" value="1"/>
</dbReference>
<dbReference type="Proteomes" id="UP000427906">
    <property type="component" value="Chromosome"/>
</dbReference>
<evidence type="ECO:0000313" key="4">
    <source>
        <dbReference type="Proteomes" id="UP000427906"/>
    </source>
</evidence>
<sequence>MRRVDILVNNAGFNECGYFSETNPGRELQMIQPHVGAVASLTQRLLPARGKRASGRILNVGSTGSLVPSPFWRNAYRNRAADRRPA</sequence>
<accession>A0A5K7YU66</accession>
<dbReference type="AlphaFoldDB" id="A0A5K7YU66"/>
<dbReference type="RefSeq" id="WP_167527997.1">
    <property type="nucleotide sequence ID" value="NZ_AP021874.1"/>
</dbReference>
<reference evidence="3 4" key="1">
    <citation type="submission" date="2019-11" db="EMBL/GenBank/DDBJ databases">
        <title>Comparative genomics of hydrocarbon-degrading Desulfosarcina strains.</title>
        <authorList>
            <person name="Watanabe M."/>
            <person name="Kojima H."/>
            <person name="Fukui M."/>
        </authorList>
    </citation>
    <scope>NUCLEOTIDE SEQUENCE [LARGE SCALE GENOMIC DNA]</scope>
    <source>
        <strain evidence="3 4">PL12</strain>
    </source>
</reference>
<keyword evidence="4" id="KW-1185">Reference proteome</keyword>
<evidence type="ECO:0000256" key="2">
    <source>
        <dbReference type="ARBA" id="ARBA00023002"/>
    </source>
</evidence>
<gene>
    <name evidence="3" type="ORF">DSCA_58850</name>
</gene>
<dbReference type="InterPro" id="IPR036291">
    <property type="entry name" value="NAD(P)-bd_dom_sf"/>
</dbReference>
<dbReference type="Pfam" id="PF00106">
    <property type="entry name" value="adh_short"/>
    <property type="match status" value="1"/>
</dbReference>
<comment type="similarity">
    <text evidence="1">Belongs to the short-chain dehydrogenases/reductases (SDR) family.</text>
</comment>
<protein>
    <submittedName>
        <fullName evidence="3">Uncharacterized protein</fullName>
    </submittedName>
</protein>